<gene>
    <name evidence="1" type="ORF">Ingeline1_36</name>
</gene>
<organism evidence="1 2">
    <name type="scientific">Cellulophaga phage Ingeline_1</name>
    <dbReference type="NCBI Taxonomy" id="2745674"/>
    <lineage>
        <taxon>Viruses</taxon>
        <taxon>Duplodnaviria</taxon>
        <taxon>Heunggongvirae</taxon>
        <taxon>Uroviricota</taxon>
        <taxon>Caudoviricetes</taxon>
        <taxon>Duneviridae</taxon>
        <taxon>Ingelinevirus</taxon>
        <taxon>Ingelinevirus ingeline</taxon>
    </lineage>
</organism>
<evidence type="ECO:0000313" key="2">
    <source>
        <dbReference type="Proteomes" id="UP000693804"/>
    </source>
</evidence>
<dbReference type="EMBL" id="MT732435">
    <property type="protein sequence ID" value="QQV89980.1"/>
    <property type="molecule type" value="Genomic_DNA"/>
</dbReference>
<protein>
    <submittedName>
        <fullName evidence="1">Uncharacterized protein</fullName>
    </submittedName>
</protein>
<name>A0A8E5E886_9CAUD</name>
<sequence length="200" mass="23891">MILKFRVFFLQLIKNVSNFLGHLKSNKWVRTIIRLKVLVYLPIVVTNYFLYVEREKKEAAQVKAELYESQAKSTVKTYDNLKASFFVKIKRGERLIMLGTNDYYDYQFTSKLGLEGLDYLGREDEKIHDTISAKDFNVNDFKTINYLDRAWFSEEFIIKEDTQKVASFKFKRIEFNRDTLLYGLVFDLEKLKRELKLKDE</sequence>
<evidence type="ECO:0000313" key="1">
    <source>
        <dbReference type="EMBL" id="QQV89980.1"/>
    </source>
</evidence>
<proteinExistence type="predicted"/>
<reference evidence="1" key="1">
    <citation type="submission" date="2020-07" db="EMBL/GenBank/DDBJ databases">
        <title>Highly diverse flavobacterial phages as mortality factor during North Sea spring blooms.</title>
        <authorList>
            <person name="Bartlau N."/>
            <person name="Wichels A."/>
            <person name="Krohne G."/>
            <person name="Adriaenssens E.M."/>
            <person name="Heins A."/>
            <person name="Fuchs B.M."/>
            <person name="Amann R."/>
            <person name="Moraru C."/>
        </authorList>
    </citation>
    <scope>NUCLEOTIDE SEQUENCE</scope>
</reference>
<accession>A0A8E5E886</accession>
<keyword evidence="2" id="KW-1185">Reference proteome</keyword>
<dbReference type="Proteomes" id="UP000693804">
    <property type="component" value="Segment"/>
</dbReference>